<keyword evidence="3" id="KW-1185">Reference proteome</keyword>
<proteinExistence type="predicted"/>
<dbReference type="AlphaFoldDB" id="A0AAW1Y044"/>
<evidence type="ECO:0000313" key="3">
    <source>
        <dbReference type="Proteomes" id="UP001457282"/>
    </source>
</evidence>
<accession>A0AAW1Y044</accession>
<sequence length="100" mass="11079">MEPKPKPAATNSRPPTPRGAVHYNSIRITTAVYSHPCQTQTQTVKPSPKLSSFTAKFHKFKSSHNSNPIQVHHHPVLDQHRAPFLDADAASNHEPVLAPF</sequence>
<feature type="region of interest" description="Disordered" evidence="1">
    <location>
        <begin position="1"/>
        <end position="21"/>
    </location>
</feature>
<reference evidence="2 3" key="1">
    <citation type="journal article" date="2023" name="G3 (Bethesda)">
        <title>A chromosome-length genome assembly and annotation of blackberry (Rubus argutus, cv. 'Hillquist').</title>
        <authorList>
            <person name="Bruna T."/>
            <person name="Aryal R."/>
            <person name="Dudchenko O."/>
            <person name="Sargent D.J."/>
            <person name="Mead D."/>
            <person name="Buti M."/>
            <person name="Cavallini A."/>
            <person name="Hytonen T."/>
            <person name="Andres J."/>
            <person name="Pham M."/>
            <person name="Weisz D."/>
            <person name="Mascagni F."/>
            <person name="Usai G."/>
            <person name="Natali L."/>
            <person name="Bassil N."/>
            <person name="Fernandez G.E."/>
            <person name="Lomsadze A."/>
            <person name="Armour M."/>
            <person name="Olukolu B."/>
            <person name="Poorten T."/>
            <person name="Britton C."/>
            <person name="Davik J."/>
            <person name="Ashrafi H."/>
            <person name="Aiden E.L."/>
            <person name="Borodovsky M."/>
            <person name="Worthington M."/>
        </authorList>
    </citation>
    <scope>NUCLEOTIDE SEQUENCE [LARGE SCALE GENOMIC DNA]</scope>
    <source>
        <strain evidence="2">PI 553951</strain>
    </source>
</reference>
<organism evidence="2 3">
    <name type="scientific">Rubus argutus</name>
    <name type="common">Southern blackberry</name>
    <dbReference type="NCBI Taxonomy" id="59490"/>
    <lineage>
        <taxon>Eukaryota</taxon>
        <taxon>Viridiplantae</taxon>
        <taxon>Streptophyta</taxon>
        <taxon>Embryophyta</taxon>
        <taxon>Tracheophyta</taxon>
        <taxon>Spermatophyta</taxon>
        <taxon>Magnoliopsida</taxon>
        <taxon>eudicotyledons</taxon>
        <taxon>Gunneridae</taxon>
        <taxon>Pentapetalae</taxon>
        <taxon>rosids</taxon>
        <taxon>fabids</taxon>
        <taxon>Rosales</taxon>
        <taxon>Rosaceae</taxon>
        <taxon>Rosoideae</taxon>
        <taxon>Rosoideae incertae sedis</taxon>
        <taxon>Rubus</taxon>
    </lineage>
</organism>
<gene>
    <name evidence="2" type="ORF">M0R45_008214</name>
</gene>
<evidence type="ECO:0000256" key="1">
    <source>
        <dbReference type="SAM" id="MobiDB-lite"/>
    </source>
</evidence>
<dbReference type="Proteomes" id="UP001457282">
    <property type="component" value="Unassembled WGS sequence"/>
</dbReference>
<protein>
    <submittedName>
        <fullName evidence="2">Uncharacterized protein</fullName>
    </submittedName>
</protein>
<dbReference type="EMBL" id="JBEDUW010000002">
    <property type="protein sequence ID" value="KAK9942556.1"/>
    <property type="molecule type" value="Genomic_DNA"/>
</dbReference>
<comment type="caution">
    <text evidence="2">The sequence shown here is derived from an EMBL/GenBank/DDBJ whole genome shotgun (WGS) entry which is preliminary data.</text>
</comment>
<evidence type="ECO:0000313" key="2">
    <source>
        <dbReference type="EMBL" id="KAK9942556.1"/>
    </source>
</evidence>
<name>A0AAW1Y044_RUBAR</name>